<gene>
    <name evidence="1" type="ORF">V144x_57800</name>
</gene>
<dbReference type="AlphaFoldDB" id="A0A517W4T8"/>
<proteinExistence type="predicted"/>
<dbReference type="Proteomes" id="UP000318704">
    <property type="component" value="Chromosome"/>
</dbReference>
<evidence type="ECO:0008006" key="3">
    <source>
        <dbReference type="Google" id="ProtNLM"/>
    </source>
</evidence>
<protein>
    <recommendedName>
        <fullName evidence="3">Xylose isomerase-like TIM barrel</fullName>
    </recommendedName>
</protein>
<dbReference type="NCBIfam" id="NF035939">
    <property type="entry name" value="TIM_EboE"/>
    <property type="match status" value="1"/>
</dbReference>
<name>A0A517W4T8_9PLAN</name>
<dbReference type="KEGG" id="gaw:V144x_57800"/>
<sequence>MTLSSLPLSYCTNVHPGLTVAEILQKLDEFTVPIQEQYAAPLAAGLWLAEPVIQEILATDTGHIHFAEEVRKRNLICYTLNAFPYGNFHNDRVKENVYLPDWSQPERLEYTKGCARVLSALLPDGAEGSISTVPLGFKQFEHAADFGDTCIEQLIVLAIYLKHLKEETGKTIRLAIEPEPFCVIEFTHELIVFFERLYQRAAAKQLLGIVKEFLGACYDICHQAVEFEDIPGSIRQITHAEIRINKIHISNAIELVNPWENEDGRTQLAEYAEPRYLHQTIGNLASGDLYRIVDLTKKFLLAPDPRIKETEKLRVHFHVPIDAQTLGPLGTTYQELKHALATVKELDYAPHLEVETYTWEVLPGNQKLGLVDGLTRELQAARSLLDTL</sequence>
<accession>A0A517W4T8</accession>
<organism evidence="1 2">
    <name type="scientific">Gimesia aquarii</name>
    <dbReference type="NCBI Taxonomy" id="2527964"/>
    <lineage>
        <taxon>Bacteria</taxon>
        <taxon>Pseudomonadati</taxon>
        <taxon>Planctomycetota</taxon>
        <taxon>Planctomycetia</taxon>
        <taxon>Planctomycetales</taxon>
        <taxon>Planctomycetaceae</taxon>
        <taxon>Gimesia</taxon>
    </lineage>
</organism>
<dbReference type="SUPFAM" id="SSF51658">
    <property type="entry name" value="Xylose isomerase-like"/>
    <property type="match status" value="1"/>
</dbReference>
<dbReference type="InterPro" id="IPR036237">
    <property type="entry name" value="Xyl_isomerase-like_sf"/>
</dbReference>
<dbReference type="Gene3D" id="3.20.20.150">
    <property type="entry name" value="Divalent-metal-dependent TIM barrel enzymes"/>
    <property type="match status" value="1"/>
</dbReference>
<dbReference type="EMBL" id="CP037920">
    <property type="protein sequence ID" value="QDU00267.1"/>
    <property type="molecule type" value="Genomic_DNA"/>
</dbReference>
<dbReference type="RefSeq" id="WP_144990474.1">
    <property type="nucleotide sequence ID" value="NZ_CP037920.1"/>
</dbReference>
<reference evidence="1 2" key="1">
    <citation type="submission" date="2019-03" db="EMBL/GenBank/DDBJ databases">
        <title>Deep-cultivation of Planctomycetes and their phenomic and genomic characterization uncovers novel biology.</title>
        <authorList>
            <person name="Wiegand S."/>
            <person name="Jogler M."/>
            <person name="Boedeker C."/>
            <person name="Pinto D."/>
            <person name="Vollmers J."/>
            <person name="Rivas-Marin E."/>
            <person name="Kohn T."/>
            <person name="Peeters S.H."/>
            <person name="Heuer A."/>
            <person name="Rast P."/>
            <person name="Oberbeckmann S."/>
            <person name="Bunk B."/>
            <person name="Jeske O."/>
            <person name="Meyerdierks A."/>
            <person name="Storesund J.E."/>
            <person name="Kallscheuer N."/>
            <person name="Luecker S."/>
            <person name="Lage O.M."/>
            <person name="Pohl T."/>
            <person name="Merkel B.J."/>
            <person name="Hornburger P."/>
            <person name="Mueller R.-W."/>
            <person name="Bruemmer F."/>
            <person name="Labrenz M."/>
            <person name="Spormann A.M."/>
            <person name="Op den Camp H."/>
            <person name="Overmann J."/>
            <person name="Amann R."/>
            <person name="Jetten M.S.M."/>
            <person name="Mascher T."/>
            <person name="Medema M.H."/>
            <person name="Devos D.P."/>
            <person name="Kaster A.-K."/>
            <person name="Ovreas L."/>
            <person name="Rohde M."/>
            <person name="Galperin M.Y."/>
            <person name="Jogler C."/>
        </authorList>
    </citation>
    <scope>NUCLEOTIDE SEQUENCE [LARGE SCALE GENOMIC DNA]</scope>
    <source>
        <strain evidence="1 2">V144</strain>
    </source>
</reference>
<evidence type="ECO:0000313" key="2">
    <source>
        <dbReference type="Proteomes" id="UP000318704"/>
    </source>
</evidence>
<evidence type="ECO:0000313" key="1">
    <source>
        <dbReference type="EMBL" id="QDU00267.1"/>
    </source>
</evidence>